<keyword evidence="1" id="KW-0233">DNA recombination</keyword>
<dbReference type="SUPFAM" id="SSF56349">
    <property type="entry name" value="DNA breaking-rejoining enzymes"/>
    <property type="match status" value="1"/>
</dbReference>
<dbReference type="InterPro" id="IPR002104">
    <property type="entry name" value="Integrase_catalytic"/>
</dbReference>
<keyword evidence="4" id="KW-1185">Reference proteome</keyword>
<dbReference type="GO" id="GO:0006310">
    <property type="term" value="P:DNA recombination"/>
    <property type="evidence" value="ECO:0007669"/>
    <property type="project" value="UniProtKB-KW"/>
</dbReference>
<name>A0A4V2UTP2_9FIRM</name>
<dbReference type="Pfam" id="PF00589">
    <property type="entry name" value="Phage_integrase"/>
    <property type="match status" value="1"/>
</dbReference>
<reference evidence="3 4" key="1">
    <citation type="submission" date="2019-03" db="EMBL/GenBank/DDBJ databases">
        <title>Genomic Encyclopedia of Type Strains, Phase IV (KMG-IV): sequencing the most valuable type-strain genomes for metagenomic binning, comparative biology and taxonomic classification.</title>
        <authorList>
            <person name="Goeker M."/>
        </authorList>
    </citation>
    <scope>NUCLEOTIDE SEQUENCE [LARGE SCALE GENOMIC DNA]</scope>
    <source>
        <strain evidence="3 4">DSM 26752</strain>
    </source>
</reference>
<feature type="domain" description="Tyr recombinase" evidence="2">
    <location>
        <begin position="1"/>
        <end position="90"/>
    </location>
</feature>
<organism evidence="3 4">
    <name type="scientific">Keratinibaculum paraultunense</name>
    <dbReference type="NCBI Taxonomy" id="1278232"/>
    <lineage>
        <taxon>Bacteria</taxon>
        <taxon>Bacillati</taxon>
        <taxon>Bacillota</taxon>
        <taxon>Tissierellia</taxon>
        <taxon>Tissierellales</taxon>
        <taxon>Tepidimicrobiaceae</taxon>
        <taxon>Keratinibaculum</taxon>
    </lineage>
</organism>
<proteinExistence type="predicted"/>
<dbReference type="InterPro" id="IPR013762">
    <property type="entry name" value="Integrase-like_cat_sf"/>
</dbReference>
<dbReference type="GO" id="GO:0015074">
    <property type="term" value="P:DNA integration"/>
    <property type="evidence" value="ECO:0007669"/>
    <property type="project" value="InterPro"/>
</dbReference>
<evidence type="ECO:0000259" key="2">
    <source>
        <dbReference type="PROSITE" id="PS51898"/>
    </source>
</evidence>
<dbReference type="Proteomes" id="UP000294567">
    <property type="component" value="Unassembled WGS sequence"/>
</dbReference>
<gene>
    <name evidence="3" type="ORF">EDD65_11355</name>
</gene>
<accession>A0A4V2UTP2</accession>
<evidence type="ECO:0000313" key="3">
    <source>
        <dbReference type="EMBL" id="TCS86972.1"/>
    </source>
</evidence>
<dbReference type="OrthoDB" id="9788852at2"/>
<comment type="caution">
    <text evidence="3">The sequence shown here is derived from an EMBL/GenBank/DDBJ whole genome shotgun (WGS) entry which is preliminary data.</text>
</comment>
<evidence type="ECO:0000256" key="1">
    <source>
        <dbReference type="ARBA" id="ARBA00023172"/>
    </source>
</evidence>
<dbReference type="RefSeq" id="WP_132029371.1">
    <property type="nucleotide sequence ID" value="NZ_CP068564.1"/>
</dbReference>
<sequence length="90" mass="10460">MTVEPIKDKKKIGDFLTYLKGKNQRDYTLAKFQLNTGLRVSDVVPIKVSDIFTEKGNFKNYFVLSEKKTGKEKKIKLNDELKKSLKEYVV</sequence>
<dbReference type="Gene3D" id="1.10.443.10">
    <property type="entry name" value="Intergrase catalytic core"/>
    <property type="match status" value="1"/>
</dbReference>
<dbReference type="AlphaFoldDB" id="A0A4V2UTP2"/>
<dbReference type="InterPro" id="IPR011010">
    <property type="entry name" value="DNA_brk_join_enz"/>
</dbReference>
<protein>
    <submittedName>
        <fullName evidence="3">Phage integrase family protein</fullName>
    </submittedName>
</protein>
<evidence type="ECO:0000313" key="4">
    <source>
        <dbReference type="Proteomes" id="UP000294567"/>
    </source>
</evidence>
<dbReference type="EMBL" id="SMAE01000013">
    <property type="protein sequence ID" value="TCS86972.1"/>
    <property type="molecule type" value="Genomic_DNA"/>
</dbReference>
<dbReference type="GO" id="GO:0003677">
    <property type="term" value="F:DNA binding"/>
    <property type="evidence" value="ECO:0007669"/>
    <property type="project" value="InterPro"/>
</dbReference>
<dbReference type="PROSITE" id="PS51898">
    <property type="entry name" value="TYR_RECOMBINASE"/>
    <property type="match status" value="1"/>
</dbReference>